<keyword evidence="2" id="KW-0012">Acyltransferase</keyword>
<keyword evidence="4" id="KW-1185">Reference proteome</keyword>
<dbReference type="PANTHER" id="PTHR43877">
    <property type="entry name" value="AMINOALKYLPHOSPHONATE N-ACETYLTRANSFERASE-RELATED-RELATED"/>
    <property type="match status" value="1"/>
</dbReference>
<dbReference type="SUPFAM" id="SSF55729">
    <property type="entry name" value="Acyl-CoA N-acyltransferases (Nat)"/>
    <property type="match status" value="1"/>
</dbReference>
<dbReference type="InterPro" id="IPR016181">
    <property type="entry name" value="Acyl_CoA_acyltransferase"/>
</dbReference>
<proteinExistence type="predicted"/>
<dbReference type="EMBL" id="LXMD01000013">
    <property type="protein sequence ID" value="OCG75223.1"/>
    <property type="molecule type" value="Genomic_DNA"/>
</dbReference>
<dbReference type="Proteomes" id="UP000093355">
    <property type="component" value="Unassembled WGS sequence"/>
</dbReference>
<dbReference type="InterPro" id="IPR050832">
    <property type="entry name" value="Bact_Acetyltransf"/>
</dbReference>
<dbReference type="AlphaFoldDB" id="A0A1B9NF65"/>
<evidence type="ECO:0000313" key="3">
    <source>
        <dbReference type="EMBL" id="OCG75223.1"/>
    </source>
</evidence>
<dbReference type="STRING" id="904291.A7J15_02110"/>
<organism evidence="3 4">
    <name type="scientific">Microbacterium sediminis</name>
    <dbReference type="NCBI Taxonomy" id="904291"/>
    <lineage>
        <taxon>Bacteria</taxon>
        <taxon>Bacillati</taxon>
        <taxon>Actinomycetota</taxon>
        <taxon>Actinomycetes</taxon>
        <taxon>Micrococcales</taxon>
        <taxon>Microbacteriaceae</taxon>
        <taxon>Microbacterium</taxon>
    </lineage>
</organism>
<protein>
    <submittedName>
        <fullName evidence="3">GCN5 family acetyltransferase</fullName>
    </submittedName>
</protein>
<accession>A0A1B9NF65</accession>
<dbReference type="Gene3D" id="3.40.630.30">
    <property type="match status" value="1"/>
</dbReference>
<evidence type="ECO:0000256" key="1">
    <source>
        <dbReference type="ARBA" id="ARBA00022679"/>
    </source>
</evidence>
<reference evidence="3 4" key="1">
    <citation type="submission" date="2016-05" db="EMBL/GenBank/DDBJ databases">
        <authorList>
            <person name="Lavstsen T."/>
            <person name="Jespersen J.S."/>
        </authorList>
    </citation>
    <scope>NUCLEOTIDE SEQUENCE [LARGE SCALE GENOMIC DNA]</scope>
    <source>
        <strain evidence="3 4">YLB-01</strain>
    </source>
</reference>
<comment type="caution">
    <text evidence="3">The sequence shown here is derived from an EMBL/GenBank/DDBJ whole genome shotgun (WGS) entry which is preliminary data.</text>
</comment>
<sequence>MSLVFPADPASHADVQIRPATAADAVAIAEIWRGGWRDAHLGHVPDALVTARTPESFARRSRERIGDTIVATRADEVVGFAMTQGDEIDQLYTGPAARGTGIGGCLLAAAERAARHTTGRSAWLAVATGNAPARRFYARQGWTDEGRFAHAAPVPGGTVQVDCHRFRAPSAAAETATN</sequence>
<dbReference type="PANTHER" id="PTHR43877:SF2">
    <property type="entry name" value="AMINOALKYLPHOSPHONATE N-ACETYLTRANSFERASE-RELATED"/>
    <property type="match status" value="1"/>
</dbReference>
<evidence type="ECO:0000256" key="2">
    <source>
        <dbReference type="ARBA" id="ARBA00023315"/>
    </source>
</evidence>
<dbReference type="GO" id="GO:0016747">
    <property type="term" value="F:acyltransferase activity, transferring groups other than amino-acyl groups"/>
    <property type="evidence" value="ECO:0007669"/>
    <property type="project" value="InterPro"/>
</dbReference>
<name>A0A1B9NF65_9MICO</name>
<keyword evidence="1 3" id="KW-0808">Transferase</keyword>
<gene>
    <name evidence="3" type="ORF">A7J15_02110</name>
</gene>
<dbReference type="PROSITE" id="PS51186">
    <property type="entry name" value="GNAT"/>
    <property type="match status" value="1"/>
</dbReference>
<dbReference type="OrthoDB" id="5243635at2"/>
<dbReference type="InterPro" id="IPR000182">
    <property type="entry name" value="GNAT_dom"/>
</dbReference>
<dbReference type="Pfam" id="PF00583">
    <property type="entry name" value="Acetyltransf_1"/>
    <property type="match status" value="1"/>
</dbReference>
<evidence type="ECO:0000313" key="4">
    <source>
        <dbReference type="Proteomes" id="UP000093355"/>
    </source>
</evidence>